<accession>A0A9D1LXK1</accession>
<evidence type="ECO:0000313" key="3">
    <source>
        <dbReference type="EMBL" id="HIU49816.1"/>
    </source>
</evidence>
<comment type="similarity">
    <text evidence="2">Belongs to the UPF0291 family.</text>
</comment>
<proteinExistence type="inferred from homology"/>
<comment type="subcellular location">
    <subcellularLocation>
        <location evidence="2">Cytoplasm</location>
    </subcellularLocation>
</comment>
<dbReference type="Gene3D" id="1.10.287.540">
    <property type="entry name" value="Helix hairpin bin"/>
    <property type="match status" value="1"/>
</dbReference>
<dbReference type="GO" id="GO:0005737">
    <property type="term" value="C:cytoplasm"/>
    <property type="evidence" value="ECO:0007669"/>
    <property type="project" value="UniProtKB-SubCell"/>
</dbReference>
<reference evidence="3" key="2">
    <citation type="journal article" date="2021" name="PeerJ">
        <title>Extensive microbial diversity within the chicken gut microbiome revealed by metagenomics and culture.</title>
        <authorList>
            <person name="Gilroy R."/>
            <person name="Ravi A."/>
            <person name="Getino M."/>
            <person name="Pursley I."/>
            <person name="Horton D.L."/>
            <person name="Alikhan N.F."/>
            <person name="Baker D."/>
            <person name="Gharbi K."/>
            <person name="Hall N."/>
            <person name="Watson M."/>
            <person name="Adriaenssens E.M."/>
            <person name="Foster-Nyarko E."/>
            <person name="Jarju S."/>
            <person name="Secka A."/>
            <person name="Antonio M."/>
            <person name="Oren A."/>
            <person name="Chaudhuri R.R."/>
            <person name="La Ragione R."/>
            <person name="Hildebrand F."/>
            <person name="Pallen M.J."/>
        </authorList>
    </citation>
    <scope>NUCLEOTIDE SEQUENCE</scope>
    <source>
        <strain evidence="3">ChiGjej1B1-1684</strain>
    </source>
</reference>
<comment type="caution">
    <text evidence="3">The sequence shown here is derived from an EMBL/GenBank/DDBJ whole genome shotgun (WGS) entry which is preliminary data.</text>
</comment>
<name>A0A9D1LXK1_9FIRM</name>
<sequence>MQDDLLKRINELAKKKREQGLTKEEQDEQKALYAVYLKNFRENFDKQLDSVSVKTPDGKVIPFKEFNRKKDL</sequence>
<evidence type="ECO:0000256" key="2">
    <source>
        <dbReference type="HAMAP-Rule" id="MF_01103"/>
    </source>
</evidence>
<gene>
    <name evidence="3" type="ORF">IAD22_02215</name>
</gene>
<dbReference type="Pfam" id="PF05979">
    <property type="entry name" value="DUF896"/>
    <property type="match status" value="1"/>
</dbReference>
<evidence type="ECO:0000313" key="4">
    <source>
        <dbReference type="Proteomes" id="UP000824118"/>
    </source>
</evidence>
<dbReference type="Proteomes" id="UP000824118">
    <property type="component" value="Unassembled WGS sequence"/>
</dbReference>
<dbReference type="PANTHER" id="PTHR37300:SF1">
    <property type="entry name" value="UPF0291 PROTEIN YNZC"/>
    <property type="match status" value="1"/>
</dbReference>
<evidence type="ECO:0000256" key="1">
    <source>
        <dbReference type="ARBA" id="ARBA00022490"/>
    </source>
</evidence>
<dbReference type="SUPFAM" id="SSF158221">
    <property type="entry name" value="YnzC-like"/>
    <property type="match status" value="1"/>
</dbReference>
<dbReference type="EMBL" id="DVNG01000031">
    <property type="protein sequence ID" value="HIU49816.1"/>
    <property type="molecule type" value="Genomic_DNA"/>
</dbReference>
<dbReference type="HAMAP" id="MF_01103">
    <property type="entry name" value="UPF0291"/>
    <property type="match status" value="1"/>
</dbReference>
<protein>
    <recommendedName>
        <fullName evidence="2">UPF0291 protein IAD22_02215</fullName>
    </recommendedName>
</protein>
<dbReference type="PANTHER" id="PTHR37300">
    <property type="entry name" value="UPF0291 PROTEIN CBO2609/CLC_2481"/>
    <property type="match status" value="1"/>
</dbReference>
<keyword evidence="1 2" id="KW-0963">Cytoplasm</keyword>
<reference evidence="3" key="1">
    <citation type="submission" date="2020-10" db="EMBL/GenBank/DDBJ databases">
        <authorList>
            <person name="Gilroy R."/>
        </authorList>
    </citation>
    <scope>NUCLEOTIDE SEQUENCE</scope>
    <source>
        <strain evidence="3">ChiGjej1B1-1684</strain>
    </source>
</reference>
<dbReference type="AlphaFoldDB" id="A0A9D1LXK1"/>
<organism evidence="3 4">
    <name type="scientific">Candidatus Limousia pullorum</name>
    <dbReference type="NCBI Taxonomy" id="2840860"/>
    <lineage>
        <taxon>Bacteria</taxon>
        <taxon>Bacillati</taxon>
        <taxon>Bacillota</taxon>
        <taxon>Clostridia</taxon>
        <taxon>Eubacteriales</taxon>
        <taxon>Oscillospiraceae</taxon>
        <taxon>Oscillospiraceae incertae sedis</taxon>
        <taxon>Candidatus Limousia</taxon>
    </lineage>
</organism>
<dbReference type="InterPro" id="IPR009242">
    <property type="entry name" value="DUF896"/>
</dbReference>